<dbReference type="RefSeq" id="WP_139637007.1">
    <property type="nucleotide sequence ID" value="NZ_CP045572.1"/>
</dbReference>
<proteinExistence type="predicted"/>
<dbReference type="GO" id="GO:0005886">
    <property type="term" value="C:plasma membrane"/>
    <property type="evidence" value="ECO:0007669"/>
    <property type="project" value="UniProtKB-SubCell"/>
</dbReference>
<accession>A0A5P9YT82</accession>
<dbReference type="PANTHER" id="PTHR32196:SF71">
    <property type="entry name" value="AUTOINDUCER 2 IMPORT SYSTEM PERMEASE PROTEIN LSRD"/>
    <property type="match status" value="1"/>
</dbReference>
<keyword evidence="5" id="KW-0812">Transmembrane</keyword>
<keyword evidence="10" id="KW-1185">Reference proteome</keyword>
<name>A0A5C4VE78_9ACTN</name>
<keyword evidence="6" id="KW-1133">Transmembrane helix</keyword>
<evidence type="ECO:0000256" key="8">
    <source>
        <dbReference type="ARBA" id="ARBA00039381"/>
    </source>
</evidence>
<dbReference type="AlphaFoldDB" id="A0A5C4VE78"/>
<dbReference type="GO" id="GO:0022857">
    <property type="term" value="F:transmembrane transporter activity"/>
    <property type="evidence" value="ECO:0007669"/>
    <property type="project" value="InterPro"/>
</dbReference>
<sequence length="331" mass="33949">MSAEPAVRAVAPRSLRDRVSDRRVFLLVLVVALGALMSLLSPYFLQVSNLLAMTQYGAVIGLLALGQAFVILGGRGGIDLSVGSVLSLSGIFMGLLAQNLGLSPWLAAAATVVFGALLGSVNGFMIARLGLPPLIVTLSTLFLYGALAQVLTNGGQLGGFDREGFAALGQSAILGVPTQVLLVLAPMFALGIWAQNRTGFGRRLHQAGTSDRAAGLAGLDVNRLRFRLYLLSGALAALGAVVTNAWLLTARPSAGTGMELQAITIAVLGGIDIFGGRGHLSGVLLALTVVVVLSWGLQLAQVGNSVQTGILGLVLVGAALLNNLIGRKAPA</sequence>
<evidence type="ECO:0000256" key="6">
    <source>
        <dbReference type="ARBA" id="ARBA00022989"/>
    </source>
</evidence>
<organism evidence="9 10">
    <name type="scientific">Nonomuraea phyllanthi</name>
    <dbReference type="NCBI Taxonomy" id="2219224"/>
    <lineage>
        <taxon>Bacteria</taxon>
        <taxon>Bacillati</taxon>
        <taxon>Actinomycetota</taxon>
        <taxon>Actinomycetes</taxon>
        <taxon>Streptosporangiales</taxon>
        <taxon>Streptosporangiaceae</taxon>
        <taxon>Nonomuraea</taxon>
    </lineage>
</organism>
<protein>
    <recommendedName>
        <fullName evidence="8">Autoinducer 2 import system permease protein LsrD</fullName>
    </recommendedName>
</protein>
<comment type="subcellular location">
    <subcellularLocation>
        <location evidence="1">Cell membrane</location>
        <topology evidence="1">Multi-pass membrane protein</topology>
    </subcellularLocation>
</comment>
<dbReference type="EMBL" id="VDLX02000025">
    <property type="protein sequence ID" value="KAB8188415.1"/>
    <property type="molecule type" value="Genomic_DNA"/>
</dbReference>
<evidence type="ECO:0000256" key="2">
    <source>
        <dbReference type="ARBA" id="ARBA00022448"/>
    </source>
</evidence>
<keyword evidence="3" id="KW-1003">Cell membrane</keyword>
<evidence type="ECO:0000256" key="4">
    <source>
        <dbReference type="ARBA" id="ARBA00022519"/>
    </source>
</evidence>
<reference evidence="9 10" key="1">
    <citation type="submission" date="2019-10" db="EMBL/GenBank/DDBJ databases">
        <title>Nonomuraea sp. nov., isolated from Phyllanthus amarus.</title>
        <authorList>
            <person name="Klykleung N."/>
            <person name="Tanasupawat S."/>
        </authorList>
    </citation>
    <scope>NUCLEOTIDE SEQUENCE [LARGE SCALE GENOMIC DNA]</scope>
    <source>
        <strain evidence="9 10">PA1-10</strain>
    </source>
</reference>
<keyword evidence="4" id="KW-0997">Cell inner membrane</keyword>
<evidence type="ECO:0000256" key="3">
    <source>
        <dbReference type="ARBA" id="ARBA00022475"/>
    </source>
</evidence>
<dbReference type="Proteomes" id="UP000312512">
    <property type="component" value="Unassembled WGS sequence"/>
</dbReference>
<gene>
    <name evidence="9" type="ORF">FH608_044025</name>
</gene>
<evidence type="ECO:0000313" key="10">
    <source>
        <dbReference type="Proteomes" id="UP000312512"/>
    </source>
</evidence>
<evidence type="ECO:0000313" key="9">
    <source>
        <dbReference type="EMBL" id="KAB8188415.1"/>
    </source>
</evidence>
<evidence type="ECO:0000256" key="5">
    <source>
        <dbReference type="ARBA" id="ARBA00022692"/>
    </source>
</evidence>
<dbReference type="CDD" id="cd06579">
    <property type="entry name" value="TM_PBP1_transp_AraH_like"/>
    <property type="match status" value="1"/>
</dbReference>
<comment type="caution">
    <text evidence="9">The sequence shown here is derived from an EMBL/GenBank/DDBJ whole genome shotgun (WGS) entry which is preliminary data.</text>
</comment>
<evidence type="ECO:0000256" key="1">
    <source>
        <dbReference type="ARBA" id="ARBA00004651"/>
    </source>
</evidence>
<keyword evidence="7" id="KW-0472">Membrane</keyword>
<dbReference type="Pfam" id="PF02653">
    <property type="entry name" value="BPD_transp_2"/>
    <property type="match status" value="1"/>
</dbReference>
<evidence type="ECO:0000256" key="7">
    <source>
        <dbReference type="ARBA" id="ARBA00023136"/>
    </source>
</evidence>
<dbReference type="PANTHER" id="PTHR32196">
    <property type="entry name" value="ABC TRANSPORTER PERMEASE PROTEIN YPHD-RELATED-RELATED"/>
    <property type="match status" value="1"/>
</dbReference>
<dbReference type="InterPro" id="IPR001851">
    <property type="entry name" value="ABC_transp_permease"/>
</dbReference>
<dbReference type="OrthoDB" id="9813037at2"/>
<accession>A0A5C4VE78</accession>
<keyword evidence="2" id="KW-0813">Transport</keyword>